<proteinExistence type="predicted"/>
<dbReference type="Pfam" id="PF01590">
    <property type="entry name" value="GAF"/>
    <property type="match status" value="1"/>
</dbReference>
<dbReference type="SMART" id="SM00065">
    <property type="entry name" value="GAF"/>
    <property type="match status" value="1"/>
</dbReference>
<sequence length="188" mass="20634">MQAPGIPENEEQRLKSLYITGLLDTRDDERFERLTRLARKAFQVPVALISLLDRERQWLLACQGVGVRETPRDISFCGHAILQEGPFIIHDAAADARFHDNPLVTGEPHIRFYAGQPVSLPDGTVAGTLCLIHTVPRAFTDEDIASLRDLACIVEDEFEAISMAMTDSLTAFPTGAGFTAPAKNSSAQ</sequence>
<dbReference type="PANTHER" id="PTHR43102">
    <property type="entry name" value="SLR1143 PROTEIN"/>
    <property type="match status" value="1"/>
</dbReference>
<dbReference type="PANTHER" id="PTHR43102:SF2">
    <property type="entry name" value="GAF DOMAIN-CONTAINING PROTEIN"/>
    <property type="match status" value="1"/>
</dbReference>
<accession>A0A2X3C1J8</accession>
<reference evidence="2 3" key="1">
    <citation type="submission" date="2018-06" db="EMBL/GenBank/DDBJ databases">
        <authorList>
            <consortium name="Pathogen Informatics"/>
            <person name="Doyle S."/>
        </authorList>
    </citation>
    <scope>NUCLEOTIDE SEQUENCE [LARGE SCALE GENOMIC DNA]</scope>
    <source>
        <strain evidence="2 3">NCTC9128</strain>
    </source>
</reference>
<dbReference type="EMBL" id="UAWN01000002">
    <property type="protein sequence ID" value="SQC05724.1"/>
    <property type="molecule type" value="Genomic_DNA"/>
</dbReference>
<evidence type="ECO:0000313" key="2">
    <source>
        <dbReference type="EMBL" id="SQC05724.1"/>
    </source>
</evidence>
<evidence type="ECO:0000259" key="1">
    <source>
        <dbReference type="SMART" id="SM00065"/>
    </source>
</evidence>
<protein>
    <submittedName>
        <fullName evidence="2">Diguanylate cyclase</fullName>
    </submittedName>
</protein>
<dbReference type="SUPFAM" id="SSF55781">
    <property type="entry name" value="GAF domain-like"/>
    <property type="match status" value="1"/>
</dbReference>
<gene>
    <name evidence="2" type="ORF">NCTC9128_00307</name>
</gene>
<organism evidence="2 3">
    <name type="scientific">Klebsiella pneumoniae</name>
    <dbReference type="NCBI Taxonomy" id="573"/>
    <lineage>
        <taxon>Bacteria</taxon>
        <taxon>Pseudomonadati</taxon>
        <taxon>Pseudomonadota</taxon>
        <taxon>Gammaproteobacteria</taxon>
        <taxon>Enterobacterales</taxon>
        <taxon>Enterobacteriaceae</taxon>
        <taxon>Klebsiella/Raoultella group</taxon>
        <taxon>Klebsiella</taxon>
        <taxon>Klebsiella pneumoniae complex</taxon>
    </lineage>
</organism>
<dbReference type="AlphaFoldDB" id="A0A2X3C1J8"/>
<dbReference type="Gene3D" id="3.30.450.40">
    <property type="match status" value="1"/>
</dbReference>
<dbReference type="Proteomes" id="UP000251088">
    <property type="component" value="Unassembled WGS sequence"/>
</dbReference>
<dbReference type="InterPro" id="IPR003018">
    <property type="entry name" value="GAF"/>
</dbReference>
<dbReference type="InterPro" id="IPR029016">
    <property type="entry name" value="GAF-like_dom_sf"/>
</dbReference>
<name>A0A2X3C1J8_KLEPN</name>
<feature type="domain" description="GAF" evidence="1">
    <location>
        <begin position="26"/>
        <end position="165"/>
    </location>
</feature>
<evidence type="ECO:0000313" key="3">
    <source>
        <dbReference type="Proteomes" id="UP000251088"/>
    </source>
</evidence>